<dbReference type="AlphaFoldDB" id="A0A0K8NXJ8"/>
<evidence type="ECO:0000313" key="3">
    <source>
        <dbReference type="Proteomes" id="UP000037660"/>
    </source>
</evidence>
<reference evidence="2 3" key="2">
    <citation type="journal article" date="2016" name="Science">
        <title>A bacterium that degrades and assimilates poly(ethylene terephthalate).</title>
        <authorList>
            <person name="Yoshida S."/>
            <person name="Hiraga K."/>
            <person name="Takehana T."/>
            <person name="Taniguchi I."/>
            <person name="Yamaji H."/>
            <person name="Maeda Y."/>
            <person name="Toyohara K."/>
            <person name="Miyamoto K."/>
            <person name="Kimura Y."/>
            <person name="Oda K."/>
        </authorList>
    </citation>
    <scope>NUCLEOTIDE SEQUENCE [LARGE SCALE GENOMIC DNA]</scope>
    <source>
        <strain evidence="3">NBRC 110686 / TISTR 2288 / 201-F6</strain>
    </source>
</reference>
<keyword evidence="3" id="KW-1185">Reference proteome</keyword>
<dbReference type="STRING" id="1547922.ISF6_0589"/>
<sequence length="325" mass="33914">MRRRCAAPGRCAAPADGGRRRWLAGAAGLLALGAAAGAAAQAGAAPRATVTILDGAARLLRGAGRFDLAEGVRLQPLDIVETGPQARLVRLEFADGPALDLGPETRVLIEPRFVGERGRSQARAYLLAGWAKLSGAPPGSRPVAGGPPLLASPAFDLPGVGGSVVVALGPSRAQAFAEAGESRLQEREGGSAVGSPRSLRGGEFFSRTGATPAAVLPRPLPDFVQGLPRGFLDTLPSRAALFKDRDVPPKPAGEIAYAEARDWLAGEPSLRRALMNRWRPLARPGAFRDALVANMAAHPEWDRVLFPEKYLPRPVTPPAAGAGVR</sequence>
<dbReference type="InterPro" id="IPR006311">
    <property type="entry name" value="TAT_signal"/>
</dbReference>
<feature type="region of interest" description="Disordered" evidence="1">
    <location>
        <begin position="181"/>
        <end position="203"/>
    </location>
</feature>
<accession>A0A0K8NXJ8</accession>
<gene>
    <name evidence="2" type="ORF">ISF6_0589</name>
</gene>
<name>A0A0K8NXJ8_PISS1</name>
<dbReference type="EMBL" id="BBYR01000013">
    <property type="protein sequence ID" value="GAP35024.1"/>
    <property type="molecule type" value="Genomic_DNA"/>
</dbReference>
<comment type="caution">
    <text evidence="2">The sequence shown here is derived from an EMBL/GenBank/DDBJ whole genome shotgun (WGS) entry which is preliminary data.</text>
</comment>
<organism evidence="2 3">
    <name type="scientific">Piscinibacter sakaiensis</name>
    <name type="common">Ideonella sakaiensis</name>
    <dbReference type="NCBI Taxonomy" id="1547922"/>
    <lineage>
        <taxon>Bacteria</taxon>
        <taxon>Pseudomonadati</taxon>
        <taxon>Pseudomonadota</taxon>
        <taxon>Betaproteobacteria</taxon>
        <taxon>Burkholderiales</taxon>
        <taxon>Sphaerotilaceae</taxon>
        <taxon>Piscinibacter</taxon>
    </lineage>
</organism>
<evidence type="ECO:0000313" key="2">
    <source>
        <dbReference type="EMBL" id="GAP35024.1"/>
    </source>
</evidence>
<dbReference type="Proteomes" id="UP000037660">
    <property type="component" value="Unassembled WGS sequence"/>
</dbReference>
<dbReference type="PROSITE" id="PS51318">
    <property type="entry name" value="TAT"/>
    <property type="match status" value="1"/>
</dbReference>
<evidence type="ECO:0000256" key="1">
    <source>
        <dbReference type="SAM" id="MobiDB-lite"/>
    </source>
</evidence>
<proteinExistence type="predicted"/>
<evidence type="ECO:0008006" key="4">
    <source>
        <dbReference type="Google" id="ProtNLM"/>
    </source>
</evidence>
<reference evidence="3" key="1">
    <citation type="submission" date="2015-07" db="EMBL/GenBank/DDBJ databases">
        <title>Discovery of a poly(ethylene terephthalate assimilation.</title>
        <authorList>
            <person name="Yoshida S."/>
            <person name="Hiraga K."/>
            <person name="Takehana T."/>
            <person name="Taniguchi I."/>
            <person name="Yamaji H."/>
            <person name="Maeda Y."/>
            <person name="Toyohara K."/>
            <person name="Miyamoto K."/>
            <person name="Kimura Y."/>
            <person name="Oda K."/>
        </authorList>
    </citation>
    <scope>NUCLEOTIDE SEQUENCE [LARGE SCALE GENOMIC DNA]</scope>
    <source>
        <strain evidence="3">NBRC 110686 / TISTR 2288 / 201-F6</strain>
    </source>
</reference>
<protein>
    <recommendedName>
        <fullName evidence="4">FecR protein domain-containing protein</fullName>
    </recommendedName>
</protein>
<dbReference type="OrthoDB" id="8680185at2"/>